<comment type="pathway">
    <text evidence="1">Porphyrin-containing compound metabolism; chlorophyll biosynthesis.</text>
</comment>
<evidence type="ECO:0000313" key="12">
    <source>
        <dbReference type="Proteomes" id="UP000244932"/>
    </source>
</evidence>
<dbReference type="UniPathway" id="UPA00668"/>
<name>A0A2R8AFL0_9RHOB</name>
<reference evidence="11 12" key="1">
    <citation type="submission" date="2018-03" db="EMBL/GenBank/DDBJ databases">
        <authorList>
            <person name="Keele B.F."/>
        </authorList>
    </citation>
    <scope>NUCLEOTIDE SEQUENCE [LARGE SCALE GENOMIC DNA]</scope>
    <source>
        <strain evidence="11 12">CeCT 8812</strain>
    </source>
</reference>
<dbReference type="GO" id="GO:0015995">
    <property type="term" value="P:chlorophyll biosynthetic process"/>
    <property type="evidence" value="ECO:0007669"/>
    <property type="project" value="UniProtKB-UniPathway"/>
</dbReference>
<keyword evidence="4" id="KW-0560">Oxidoreductase</keyword>
<dbReference type="PANTHER" id="PTHR47378">
    <property type="entry name" value="DIVINYL CHLOROPHYLLIDE A 8-VINYL-REDUCTASE, CHLOROPLASTIC"/>
    <property type="match status" value="1"/>
</dbReference>
<evidence type="ECO:0000256" key="5">
    <source>
        <dbReference type="ARBA" id="ARBA00023171"/>
    </source>
</evidence>
<sequence length="315" mass="34113">MKARDKSILLLGATGTIGAAVHAALIDEGYVVVAPTRRPVTLAGAVQIDHSQAAFERLMTEHDVGAVISCVASRNGLPKDAWAIDYGLNSTALKAAVACNLSQFVMLSAICVQKPVLEFQKAKLAFEVELRLAPLIWSIIRPTAFFKSLSGQMRRLQNGKPFLLFGNGALTKCKPISDRDLARFIVRALSDPEMNNRVLPIGGPGPAISPRQQGDLLFEATGATPRFKRLPVGFLSTIIGVLGILGMVLPRLREKAELARIGRYYATESMLLWDAKAQQYDADATAEFGQDTLAEHYAALAAGEREDDRGAHVVF</sequence>
<gene>
    <name evidence="11" type="ORF">POI8812_03312</name>
</gene>
<feature type="domain" description="NAD(P)-binding" evidence="10">
    <location>
        <begin position="12"/>
        <end position="192"/>
    </location>
</feature>
<evidence type="ECO:0000256" key="2">
    <source>
        <dbReference type="ARBA" id="ARBA00022857"/>
    </source>
</evidence>
<evidence type="ECO:0000256" key="4">
    <source>
        <dbReference type="ARBA" id="ARBA00023002"/>
    </source>
</evidence>
<keyword evidence="3" id="KW-0809">Transit peptide</keyword>
<evidence type="ECO:0000256" key="6">
    <source>
        <dbReference type="ARBA" id="ARBA00024059"/>
    </source>
</evidence>
<dbReference type="SUPFAM" id="SSF51735">
    <property type="entry name" value="NAD(P)-binding Rossmann-fold domains"/>
    <property type="match status" value="1"/>
</dbReference>
<keyword evidence="5" id="KW-0149">Chlorophyll biosynthesis</keyword>
<accession>A0A2R8AFL0</accession>
<proteinExistence type="predicted"/>
<dbReference type="GO" id="GO:0033728">
    <property type="term" value="F:3,8-divinyl protochlorophyllide a 8-vinyl-reductase (NADPH) activity"/>
    <property type="evidence" value="ECO:0007669"/>
    <property type="project" value="UniProtKB-EC"/>
</dbReference>
<evidence type="ECO:0000256" key="8">
    <source>
        <dbReference type="ARBA" id="ARBA00049498"/>
    </source>
</evidence>
<keyword evidence="2" id="KW-0521">NADP</keyword>
<keyword evidence="9" id="KW-0472">Membrane</keyword>
<dbReference type="RefSeq" id="WP_245895446.1">
    <property type="nucleotide sequence ID" value="NZ_OMKW01000004.1"/>
</dbReference>
<evidence type="ECO:0000256" key="3">
    <source>
        <dbReference type="ARBA" id="ARBA00022946"/>
    </source>
</evidence>
<evidence type="ECO:0000259" key="10">
    <source>
        <dbReference type="Pfam" id="PF13460"/>
    </source>
</evidence>
<dbReference type="PANTHER" id="PTHR47378:SF1">
    <property type="entry name" value="DIVINYL CHLOROPHYLLIDE A 8-VINYL-REDUCTASE, CHLOROPLASTIC"/>
    <property type="match status" value="1"/>
</dbReference>
<dbReference type="Pfam" id="PF13460">
    <property type="entry name" value="NAD_binding_10"/>
    <property type="match status" value="1"/>
</dbReference>
<feature type="transmembrane region" description="Helical" evidence="9">
    <location>
        <begin position="230"/>
        <end position="250"/>
    </location>
</feature>
<keyword evidence="9" id="KW-1133">Transmembrane helix</keyword>
<keyword evidence="9" id="KW-0812">Transmembrane</keyword>
<dbReference type="AlphaFoldDB" id="A0A2R8AFL0"/>
<dbReference type="Gene3D" id="3.40.50.720">
    <property type="entry name" value="NAD(P)-binding Rossmann-like Domain"/>
    <property type="match status" value="1"/>
</dbReference>
<comment type="catalytic activity">
    <reaction evidence="8">
        <text>protochlorophyllide a + NADP(+) = 3,8-divinyl protochlorophyllide a + NADPH + H(+)</text>
        <dbReference type="Rhea" id="RHEA:48884"/>
        <dbReference type="ChEBI" id="CHEBI:15378"/>
        <dbReference type="ChEBI" id="CHEBI:57783"/>
        <dbReference type="ChEBI" id="CHEBI:58349"/>
        <dbReference type="ChEBI" id="CHEBI:58632"/>
        <dbReference type="ChEBI" id="CHEBI:83350"/>
        <dbReference type="EC" id="1.3.1.75"/>
    </reaction>
</comment>
<protein>
    <recommendedName>
        <fullName evidence="7">Divinyl chlorophyllide a 8-vinyl-reductase, chloroplastic</fullName>
        <ecNumber evidence="6">1.3.1.75</ecNumber>
    </recommendedName>
</protein>
<keyword evidence="12" id="KW-1185">Reference proteome</keyword>
<evidence type="ECO:0000256" key="1">
    <source>
        <dbReference type="ARBA" id="ARBA00005173"/>
    </source>
</evidence>
<dbReference type="InterPro" id="IPR044201">
    <property type="entry name" value="DVR-like"/>
</dbReference>
<dbReference type="Proteomes" id="UP000244932">
    <property type="component" value="Unassembled WGS sequence"/>
</dbReference>
<evidence type="ECO:0000256" key="7">
    <source>
        <dbReference type="ARBA" id="ARBA00024089"/>
    </source>
</evidence>
<dbReference type="InterPro" id="IPR036291">
    <property type="entry name" value="NAD(P)-bd_dom_sf"/>
</dbReference>
<dbReference type="EMBL" id="OMKW01000004">
    <property type="protein sequence ID" value="SPF30966.1"/>
    <property type="molecule type" value="Genomic_DNA"/>
</dbReference>
<evidence type="ECO:0000313" key="11">
    <source>
        <dbReference type="EMBL" id="SPF30966.1"/>
    </source>
</evidence>
<dbReference type="InterPro" id="IPR016040">
    <property type="entry name" value="NAD(P)-bd_dom"/>
</dbReference>
<evidence type="ECO:0000256" key="9">
    <source>
        <dbReference type="SAM" id="Phobius"/>
    </source>
</evidence>
<dbReference type="EC" id="1.3.1.75" evidence="6"/>
<organism evidence="11 12">
    <name type="scientific">Pontivivens insulae</name>
    <dbReference type="NCBI Taxonomy" id="1639689"/>
    <lineage>
        <taxon>Bacteria</taxon>
        <taxon>Pseudomonadati</taxon>
        <taxon>Pseudomonadota</taxon>
        <taxon>Alphaproteobacteria</taxon>
        <taxon>Rhodobacterales</taxon>
        <taxon>Paracoccaceae</taxon>
        <taxon>Pontivivens</taxon>
    </lineage>
</organism>